<evidence type="ECO:0000313" key="3">
    <source>
        <dbReference type="EMBL" id="KTW27500.1"/>
    </source>
</evidence>
<dbReference type="eggNOG" id="KOG2058">
    <property type="taxonomic scope" value="Eukaryota"/>
</dbReference>
<dbReference type="InterPro" id="IPR000195">
    <property type="entry name" value="Rab-GAP-TBC_dom"/>
</dbReference>
<dbReference type="AlphaFoldDB" id="A0A0W4ZGJ3"/>
<evidence type="ECO:0000259" key="2">
    <source>
        <dbReference type="PROSITE" id="PS50086"/>
    </source>
</evidence>
<dbReference type="PANTHER" id="PTHR47219">
    <property type="entry name" value="RAB GTPASE-ACTIVATING PROTEIN 1-LIKE"/>
    <property type="match status" value="1"/>
</dbReference>
<dbReference type="Gene3D" id="1.10.472.80">
    <property type="entry name" value="Ypt/Rab-GAP domain of gyp1p, domain 3"/>
    <property type="match status" value="1"/>
</dbReference>
<sequence>MKTTKHEISSVHQDEHPLSPSLNESYDFTTNLEKQNKVNCMVKIEENKSIKPLFSRFRASTSFFSGRNGIKTVNKAYSSDISSNHAFHHAPLFDELYDQIPGNIHLEDDSSIQRLIDRYGAINFIRQLARDLALRDVQVIEDQRQSKDREIILKKMLLSVGVTYLDIERCLHESCERSQESLFMDNANNTVSDVSCVESLDERLMEAMTDDNMGQYCKTGFHTDGKIPCCVPKIMECEDLQKNLNTGDQRRTYSAFQNNSSGETLKSVNGDNHINLSSATEHEFCLKKDFVSNPKTSNIHSKLQSYSRSFNKIIPRMTSLDSFPSFDAFSKMPGFGSYFKENVSDLRYFHTTHFKAISFAACHILLSENSYKNLIHQKRKSPMIVDFTWRLILPMVLDYHQILIQDNLSKSILKIPNFNLNKILTKYLKGLSINDTSSKTFAVNCLYEKIIKLKLKNGNLRINLLLNSSIMHDTYPQDQNTSQSTQTDTRSSPVIKETATAVLTSGSKPFSSLYSTPRSLEMDTIVPPERQPPTLLPSWNEYYRVDEKPLADRFGFIYGFRSKNNTSSSELVESAETNNKSSSNCSEDSSYSKNTDHVKNKIEKKTELDISYLKKEPSISTNSLQKLMDIENKLLNHNGMPLTTLTSLSSDNSVAQGFITVNMNEKSKGFAAKILLRSQLDTYSDDKTKQELWDSFLRKIQNEKKFNVNSSFYGYEGSELIGISGLGIAGKVGKQRWKEFRNLVIGGIPIVYRPKVWRECSGAYQLQQPGYYNDLLTMGKDIDPMVVVQIDMDIYRTMPNNVFFGGKGPGVYKLRNVLLAFSRHNTQIGYCQGMNVIAATLLLTHPTEEEAFYVLVSIVENILPLHYFTPGLLASRADQRVLIRYVAELCPRIYDHFKKLSVDLEAITFNWFLSVFTDCLPAEVLFRVFDLLFIEGNVYLFRVSIAIIKSKEKQILACTSPASVYSLLKNLSIESYNIDPFIRATCENRKRIRIKDIMRYREIEIRRLKAEMEASMLQETTNES</sequence>
<feature type="compositionally biased region" description="Low complexity" evidence="1">
    <location>
        <begin position="578"/>
        <end position="593"/>
    </location>
</feature>
<dbReference type="SMART" id="SM00164">
    <property type="entry name" value="TBC"/>
    <property type="match status" value="1"/>
</dbReference>
<dbReference type="OrthoDB" id="294251at2759"/>
<dbReference type="Proteomes" id="UP000053447">
    <property type="component" value="Unassembled WGS sequence"/>
</dbReference>
<organism evidence="3 4">
    <name type="scientific">Pneumocystis jirovecii (strain RU7)</name>
    <name type="common">Human pneumocystis pneumonia agent</name>
    <dbReference type="NCBI Taxonomy" id="1408657"/>
    <lineage>
        <taxon>Eukaryota</taxon>
        <taxon>Fungi</taxon>
        <taxon>Dikarya</taxon>
        <taxon>Ascomycota</taxon>
        <taxon>Taphrinomycotina</taxon>
        <taxon>Pneumocystomycetes</taxon>
        <taxon>Pneumocystaceae</taxon>
        <taxon>Pneumocystis</taxon>
    </lineage>
</organism>
<dbReference type="GO" id="GO:0031267">
    <property type="term" value="F:small GTPase binding"/>
    <property type="evidence" value="ECO:0007669"/>
    <property type="project" value="TreeGrafter"/>
</dbReference>
<dbReference type="Gene3D" id="1.10.8.270">
    <property type="entry name" value="putative rabgap domain of human tbc1 domain family member 14 like domains"/>
    <property type="match status" value="1"/>
</dbReference>
<keyword evidence="4" id="KW-1185">Reference proteome</keyword>
<dbReference type="FunFam" id="1.10.8.270:FF:000026">
    <property type="entry name" value="TBC (Tre-2/Bub2/Cdc16) domain family"/>
    <property type="match status" value="1"/>
</dbReference>
<proteinExistence type="predicted"/>
<feature type="domain" description="Rab-GAP TBC" evidence="2">
    <location>
        <begin position="747"/>
        <end position="936"/>
    </location>
</feature>
<comment type="caution">
    <text evidence="3">The sequence shown here is derived from an EMBL/GenBank/DDBJ whole genome shotgun (WGS) entry which is preliminary data.</text>
</comment>
<name>A0A0W4ZGJ3_PNEJ7</name>
<evidence type="ECO:0000313" key="4">
    <source>
        <dbReference type="Proteomes" id="UP000053447"/>
    </source>
</evidence>
<dbReference type="EMBL" id="LFWA01000014">
    <property type="protein sequence ID" value="KTW27500.1"/>
    <property type="molecule type" value="Genomic_DNA"/>
</dbReference>
<feature type="region of interest" description="Disordered" evidence="1">
    <location>
        <begin position="1"/>
        <end position="24"/>
    </location>
</feature>
<dbReference type="PROSITE" id="PS50086">
    <property type="entry name" value="TBC_RABGAP"/>
    <property type="match status" value="1"/>
</dbReference>
<dbReference type="GeneID" id="28941517"/>
<reference evidence="4" key="1">
    <citation type="journal article" date="2016" name="Nat. Commun.">
        <title>Genome analysis of three Pneumocystis species reveals adaptation mechanisms to life exclusively in mammalian hosts.</title>
        <authorList>
            <person name="Ma L."/>
            <person name="Chen Z."/>
            <person name="Huang D.W."/>
            <person name="Kutty G."/>
            <person name="Ishihara M."/>
            <person name="Wang H."/>
            <person name="Abouelleil A."/>
            <person name="Bishop L."/>
            <person name="Davey E."/>
            <person name="Deng R."/>
            <person name="Deng X."/>
            <person name="Fan L."/>
            <person name="Fantoni G."/>
            <person name="Fitzgerald M."/>
            <person name="Gogineni E."/>
            <person name="Goldberg J.M."/>
            <person name="Handley G."/>
            <person name="Hu X."/>
            <person name="Huber C."/>
            <person name="Jiao X."/>
            <person name="Jones K."/>
            <person name="Levin J.Z."/>
            <person name="Liu Y."/>
            <person name="Macdonald P."/>
            <person name="Melnikov A."/>
            <person name="Raley C."/>
            <person name="Sassi M."/>
            <person name="Sherman B.T."/>
            <person name="Song X."/>
            <person name="Sykes S."/>
            <person name="Tran B."/>
            <person name="Walsh L."/>
            <person name="Xia Y."/>
            <person name="Yang J."/>
            <person name="Young S."/>
            <person name="Zeng Q."/>
            <person name="Zheng X."/>
            <person name="Stephens R."/>
            <person name="Nusbaum C."/>
            <person name="Birren B.W."/>
            <person name="Azadi P."/>
            <person name="Lempicki R.A."/>
            <person name="Cuomo C.A."/>
            <person name="Kovacs J.A."/>
        </authorList>
    </citation>
    <scope>NUCLEOTIDE SEQUENCE [LARGE SCALE GENOMIC DNA]</scope>
    <source>
        <strain evidence="4">RU7</strain>
    </source>
</reference>
<gene>
    <name evidence="3" type="ORF">T551_02999</name>
</gene>
<dbReference type="InterPro" id="IPR035969">
    <property type="entry name" value="Rab-GAP_TBC_sf"/>
</dbReference>
<dbReference type="SUPFAM" id="SSF47923">
    <property type="entry name" value="Ypt/Rab-GAP domain of gyp1p"/>
    <property type="match status" value="2"/>
</dbReference>
<dbReference type="InterPro" id="IPR050302">
    <property type="entry name" value="Rab_GAP_TBC_domain"/>
</dbReference>
<evidence type="ECO:0000256" key="1">
    <source>
        <dbReference type="SAM" id="MobiDB-lite"/>
    </source>
</evidence>
<dbReference type="VEuPathDB" id="FungiDB:T551_02999"/>
<dbReference type="PANTHER" id="PTHR47219:SF20">
    <property type="entry name" value="TBC1 DOMAIN FAMILY MEMBER 2B"/>
    <property type="match status" value="1"/>
</dbReference>
<dbReference type="GO" id="GO:0005096">
    <property type="term" value="F:GTPase activator activity"/>
    <property type="evidence" value="ECO:0007669"/>
    <property type="project" value="TreeGrafter"/>
</dbReference>
<feature type="compositionally biased region" description="Basic and acidic residues" evidence="1">
    <location>
        <begin position="1"/>
        <end position="17"/>
    </location>
</feature>
<feature type="compositionally biased region" description="Polar residues" evidence="1">
    <location>
        <begin position="567"/>
        <end position="577"/>
    </location>
</feature>
<dbReference type="Pfam" id="PF00566">
    <property type="entry name" value="RabGAP-TBC"/>
    <property type="match status" value="1"/>
</dbReference>
<accession>A0A0W4ZGJ3</accession>
<feature type="region of interest" description="Disordered" evidence="1">
    <location>
        <begin position="567"/>
        <end position="598"/>
    </location>
</feature>
<dbReference type="RefSeq" id="XP_018228470.1">
    <property type="nucleotide sequence ID" value="XM_018375262.1"/>
</dbReference>
<dbReference type="STRING" id="1408657.A0A0W4ZGJ3"/>
<protein>
    <recommendedName>
        <fullName evidence="2">Rab-GAP TBC domain-containing protein</fullName>
    </recommendedName>
</protein>